<keyword evidence="4" id="KW-0732">Signal</keyword>
<accession>A0A4S4DIT9</accession>
<proteinExistence type="inferred from homology"/>
<comment type="similarity">
    <text evidence="1">Belongs to the Ole e I family.</text>
</comment>
<keyword evidence="2" id="KW-1015">Disulfide bond</keyword>
<feature type="region of interest" description="Disordered" evidence="3">
    <location>
        <begin position="168"/>
        <end position="194"/>
    </location>
</feature>
<dbReference type="EMBL" id="SDRB02011122">
    <property type="protein sequence ID" value="THG02739.1"/>
    <property type="molecule type" value="Genomic_DNA"/>
</dbReference>
<dbReference type="GO" id="GO:0005615">
    <property type="term" value="C:extracellular space"/>
    <property type="evidence" value="ECO:0007669"/>
    <property type="project" value="InterPro"/>
</dbReference>
<name>A0A4S4DIT9_CAMSN</name>
<dbReference type="PANTHER" id="PTHR31614">
    <property type="entry name" value="PROTEIN DOWNSTREAM OF FLC-RELATED"/>
    <property type="match status" value="1"/>
</dbReference>
<evidence type="ECO:0000256" key="2">
    <source>
        <dbReference type="ARBA" id="ARBA00023157"/>
    </source>
</evidence>
<dbReference type="Pfam" id="PF01190">
    <property type="entry name" value="Pollen_Ole_e_1"/>
    <property type="match status" value="1"/>
</dbReference>
<organism evidence="5 6">
    <name type="scientific">Camellia sinensis var. sinensis</name>
    <name type="common">China tea</name>
    <dbReference type="NCBI Taxonomy" id="542762"/>
    <lineage>
        <taxon>Eukaryota</taxon>
        <taxon>Viridiplantae</taxon>
        <taxon>Streptophyta</taxon>
        <taxon>Embryophyta</taxon>
        <taxon>Tracheophyta</taxon>
        <taxon>Spermatophyta</taxon>
        <taxon>Magnoliopsida</taxon>
        <taxon>eudicotyledons</taxon>
        <taxon>Gunneridae</taxon>
        <taxon>Pentapetalae</taxon>
        <taxon>asterids</taxon>
        <taxon>Ericales</taxon>
        <taxon>Theaceae</taxon>
        <taxon>Camellia</taxon>
    </lineage>
</organism>
<keyword evidence="6" id="KW-1185">Reference proteome</keyword>
<dbReference type="InterPro" id="IPR006040">
    <property type="entry name" value="Allergen_Ole_e_I_CS"/>
</dbReference>
<comment type="caution">
    <text evidence="5">The sequence shown here is derived from an EMBL/GenBank/DDBJ whole genome shotgun (WGS) entry which is preliminary data.</text>
</comment>
<reference evidence="5 6" key="1">
    <citation type="journal article" date="2018" name="Proc. Natl. Acad. Sci. U.S.A.">
        <title>Draft genome sequence of Camellia sinensis var. sinensis provides insights into the evolution of the tea genome and tea quality.</title>
        <authorList>
            <person name="Wei C."/>
            <person name="Yang H."/>
            <person name="Wang S."/>
            <person name="Zhao J."/>
            <person name="Liu C."/>
            <person name="Gao L."/>
            <person name="Xia E."/>
            <person name="Lu Y."/>
            <person name="Tai Y."/>
            <person name="She G."/>
            <person name="Sun J."/>
            <person name="Cao H."/>
            <person name="Tong W."/>
            <person name="Gao Q."/>
            <person name="Li Y."/>
            <person name="Deng W."/>
            <person name="Jiang X."/>
            <person name="Wang W."/>
            <person name="Chen Q."/>
            <person name="Zhang S."/>
            <person name="Li H."/>
            <person name="Wu J."/>
            <person name="Wang P."/>
            <person name="Li P."/>
            <person name="Shi C."/>
            <person name="Zheng F."/>
            <person name="Jian J."/>
            <person name="Huang B."/>
            <person name="Shan D."/>
            <person name="Shi M."/>
            <person name="Fang C."/>
            <person name="Yue Y."/>
            <person name="Li F."/>
            <person name="Li D."/>
            <person name="Wei S."/>
            <person name="Han B."/>
            <person name="Jiang C."/>
            <person name="Yin Y."/>
            <person name="Xia T."/>
            <person name="Zhang Z."/>
            <person name="Bennetzen J.L."/>
            <person name="Zhao S."/>
            <person name="Wan X."/>
        </authorList>
    </citation>
    <scope>NUCLEOTIDE SEQUENCE [LARGE SCALE GENOMIC DNA]</scope>
    <source>
        <strain evidence="6">cv. Shuchazao</strain>
        <tissue evidence="5">Leaf</tissue>
    </source>
</reference>
<dbReference type="AlphaFoldDB" id="A0A4S4DIT9"/>
<dbReference type="PROSITE" id="PS00925">
    <property type="entry name" value="OLEEI"/>
    <property type="match status" value="1"/>
</dbReference>
<evidence type="ECO:0000256" key="4">
    <source>
        <dbReference type="SAM" id="SignalP"/>
    </source>
</evidence>
<protein>
    <submittedName>
        <fullName evidence="5">Uncharacterized protein</fullName>
    </submittedName>
</protein>
<gene>
    <name evidence="5" type="ORF">TEA_000384</name>
</gene>
<evidence type="ECO:0000313" key="5">
    <source>
        <dbReference type="EMBL" id="THG02739.1"/>
    </source>
</evidence>
<evidence type="ECO:0000256" key="3">
    <source>
        <dbReference type="SAM" id="MobiDB-lite"/>
    </source>
</evidence>
<dbReference type="PANTHER" id="PTHR31614:SF2">
    <property type="entry name" value="F28N24.16 PROTEIN"/>
    <property type="match status" value="1"/>
</dbReference>
<dbReference type="STRING" id="542762.A0A4S4DIT9"/>
<dbReference type="Proteomes" id="UP000306102">
    <property type="component" value="Unassembled WGS sequence"/>
</dbReference>
<sequence length="230" mass="25104">MANSFKTVTFFVSAFCVFSLIGAARYRPPHFFVEGQVYCDTCRTQFVTKVSQLMTGAKVRLECTQRDGGKLTFSAEAETDSSGTYQLPVEGDHEDDECEVVLVKSSKPECEEIDKDGWGRTSAKISLTANNGMSTSVRKANPLGFLKKEALPECPQVLKELTIQPEVALPTPSKNPGRWRPPLTLPPESSSTSLPLPDLHHQPCGACGEHGECCVTFAVFSMTTICCTVD</sequence>
<evidence type="ECO:0000256" key="1">
    <source>
        <dbReference type="ARBA" id="ARBA00010049"/>
    </source>
</evidence>
<evidence type="ECO:0000313" key="6">
    <source>
        <dbReference type="Proteomes" id="UP000306102"/>
    </source>
</evidence>
<feature type="chain" id="PRO_5020201535" evidence="4">
    <location>
        <begin position="27"/>
        <end position="230"/>
    </location>
</feature>
<dbReference type="InterPro" id="IPR006041">
    <property type="entry name" value="Pollen_Ole_e1_allergen"/>
</dbReference>
<feature type="signal peptide" evidence="4">
    <location>
        <begin position="1"/>
        <end position="26"/>
    </location>
</feature>